<evidence type="ECO:0000313" key="1">
    <source>
        <dbReference type="EMBL" id="KKK92036.1"/>
    </source>
</evidence>
<proteinExistence type="predicted"/>
<organism evidence="1">
    <name type="scientific">marine sediment metagenome</name>
    <dbReference type="NCBI Taxonomy" id="412755"/>
    <lineage>
        <taxon>unclassified sequences</taxon>
        <taxon>metagenomes</taxon>
        <taxon>ecological metagenomes</taxon>
    </lineage>
</organism>
<sequence length="120" mass="13790">WLQEFYAKHDRYISEAIHPLTFSLKKSVCIDLLSLKPFMQMTNVPVMVLEDRKNKHAEYIANNLRGYVGIPLERADYASNKCVVGDCDKCGGVCNIAKKMERYKRLKCGESTDAEKRADR</sequence>
<dbReference type="AlphaFoldDB" id="A0A0F9C5V4"/>
<comment type="caution">
    <text evidence="1">The sequence shown here is derived from an EMBL/GenBank/DDBJ whole genome shotgun (WGS) entry which is preliminary data.</text>
</comment>
<reference evidence="1" key="1">
    <citation type="journal article" date="2015" name="Nature">
        <title>Complex archaea that bridge the gap between prokaryotes and eukaryotes.</title>
        <authorList>
            <person name="Spang A."/>
            <person name="Saw J.H."/>
            <person name="Jorgensen S.L."/>
            <person name="Zaremba-Niedzwiedzka K."/>
            <person name="Martijn J."/>
            <person name="Lind A.E."/>
            <person name="van Eijk R."/>
            <person name="Schleper C."/>
            <person name="Guy L."/>
            <person name="Ettema T.J."/>
        </authorList>
    </citation>
    <scope>NUCLEOTIDE SEQUENCE</scope>
</reference>
<accession>A0A0F9C5V4</accession>
<feature type="non-terminal residue" evidence="1">
    <location>
        <position position="1"/>
    </location>
</feature>
<protein>
    <submittedName>
        <fullName evidence="1">Uncharacterized protein</fullName>
    </submittedName>
</protein>
<dbReference type="EMBL" id="LAZR01048392">
    <property type="protein sequence ID" value="KKK92036.1"/>
    <property type="molecule type" value="Genomic_DNA"/>
</dbReference>
<name>A0A0F9C5V4_9ZZZZ</name>
<gene>
    <name evidence="1" type="ORF">LCGC14_2706990</name>
</gene>